<keyword evidence="4" id="KW-0862">Zinc</keyword>
<evidence type="ECO:0000259" key="7">
    <source>
        <dbReference type="SMART" id="SM00249"/>
    </source>
</evidence>
<evidence type="ECO:0000256" key="5">
    <source>
        <dbReference type="ARBA" id="ARBA00023242"/>
    </source>
</evidence>
<dbReference type="Gene3D" id="3.30.40.10">
    <property type="entry name" value="Zinc/RING finger domain, C3HC4 (zinc finger)"/>
    <property type="match status" value="1"/>
</dbReference>
<dbReference type="PANTHER" id="PTHR14571">
    <property type="entry name" value="HISTONE-LYSINE N-METHYLTRANSFERASE SET-26-RELATED"/>
    <property type="match status" value="1"/>
</dbReference>
<name>A0A067R4I6_ZOONE</name>
<evidence type="ECO:0000313" key="8">
    <source>
        <dbReference type="EMBL" id="KDR17986.1"/>
    </source>
</evidence>
<dbReference type="PANTHER" id="PTHR14571:SF9">
    <property type="entry name" value="HISTONE-LYSINE N-METHYLTRANSFERASE SET-26-RELATED"/>
    <property type="match status" value="1"/>
</dbReference>
<evidence type="ECO:0000256" key="1">
    <source>
        <dbReference type="ARBA" id="ARBA00004123"/>
    </source>
</evidence>
<dbReference type="EMBL" id="KK852708">
    <property type="protein sequence ID" value="KDR17986.1"/>
    <property type="molecule type" value="Genomic_DNA"/>
</dbReference>
<comment type="subcellular location">
    <subcellularLocation>
        <location evidence="1">Nucleus</location>
    </subcellularLocation>
</comment>
<dbReference type="SMART" id="SM00249">
    <property type="entry name" value="PHD"/>
    <property type="match status" value="1"/>
</dbReference>
<dbReference type="GO" id="GO:0008270">
    <property type="term" value="F:zinc ion binding"/>
    <property type="evidence" value="ECO:0007669"/>
    <property type="project" value="UniProtKB-KW"/>
</dbReference>
<dbReference type="OrthoDB" id="79252at2759"/>
<dbReference type="Pfam" id="PF20826">
    <property type="entry name" value="PHD_5"/>
    <property type="match status" value="1"/>
</dbReference>
<feature type="region of interest" description="Disordered" evidence="6">
    <location>
        <begin position="59"/>
        <end position="90"/>
    </location>
</feature>
<reference evidence="8 9" key="1">
    <citation type="journal article" date="2014" name="Nat. Commun.">
        <title>Molecular traces of alternative social organization in a termite genome.</title>
        <authorList>
            <person name="Terrapon N."/>
            <person name="Li C."/>
            <person name="Robertson H.M."/>
            <person name="Ji L."/>
            <person name="Meng X."/>
            <person name="Booth W."/>
            <person name="Chen Z."/>
            <person name="Childers C.P."/>
            <person name="Glastad K.M."/>
            <person name="Gokhale K."/>
            <person name="Gowin J."/>
            <person name="Gronenberg W."/>
            <person name="Hermansen R.A."/>
            <person name="Hu H."/>
            <person name="Hunt B.G."/>
            <person name="Huylmans A.K."/>
            <person name="Khalil S.M."/>
            <person name="Mitchell R.D."/>
            <person name="Munoz-Torres M.C."/>
            <person name="Mustard J.A."/>
            <person name="Pan H."/>
            <person name="Reese J.T."/>
            <person name="Scharf M.E."/>
            <person name="Sun F."/>
            <person name="Vogel H."/>
            <person name="Xiao J."/>
            <person name="Yang W."/>
            <person name="Yang Z."/>
            <person name="Yang Z."/>
            <person name="Zhou J."/>
            <person name="Zhu J."/>
            <person name="Brent C.S."/>
            <person name="Elsik C.G."/>
            <person name="Goodisman M.A."/>
            <person name="Liberles D.A."/>
            <person name="Roe R.M."/>
            <person name="Vargo E.L."/>
            <person name="Vilcinskas A."/>
            <person name="Wang J."/>
            <person name="Bornberg-Bauer E."/>
            <person name="Korb J."/>
            <person name="Zhang G."/>
            <person name="Liebig J."/>
        </authorList>
    </citation>
    <scope>NUCLEOTIDE SEQUENCE [LARGE SCALE GENOMIC DNA]</scope>
    <source>
        <tissue evidence="8">Whole organism</tissue>
    </source>
</reference>
<dbReference type="eggNOG" id="KOG1844">
    <property type="taxonomic scope" value="Eukaryota"/>
</dbReference>
<evidence type="ECO:0000256" key="6">
    <source>
        <dbReference type="SAM" id="MobiDB-lite"/>
    </source>
</evidence>
<evidence type="ECO:0000256" key="3">
    <source>
        <dbReference type="ARBA" id="ARBA00022771"/>
    </source>
</evidence>
<feature type="domain" description="Zinc finger PHD-type" evidence="7">
    <location>
        <begin position="117"/>
        <end position="161"/>
    </location>
</feature>
<proteinExistence type="predicted"/>
<dbReference type="InParanoid" id="A0A067R4I6"/>
<accession>A0A067R4I6</accession>
<keyword evidence="2" id="KW-0479">Metal-binding</keyword>
<dbReference type="InterPro" id="IPR013083">
    <property type="entry name" value="Znf_RING/FYVE/PHD"/>
</dbReference>
<dbReference type="AlphaFoldDB" id="A0A067R4I6"/>
<keyword evidence="5" id="KW-0539">Nucleus</keyword>
<sequence>MTETVFKAPKAKRSPSADDDDEMSSTASKRPRTAEDFYLFCKFILEYENYEQEELCDKAGSPLSSRSSVEDSIKSESPSNSANEDRKGLETAKAASSQDWNWNGIHFSEEDSYDLVTCYCTKPFAGRPMIECSKCLTWIHLSCAKIKKTNIPEVFICVKCKNRKFNSVTSSSSVRHKKRVTV</sequence>
<dbReference type="Proteomes" id="UP000027135">
    <property type="component" value="Unassembled WGS sequence"/>
</dbReference>
<evidence type="ECO:0000256" key="2">
    <source>
        <dbReference type="ARBA" id="ARBA00022723"/>
    </source>
</evidence>
<dbReference type="SUPFAM" id="SSF57903">
    <property type="entry name" value="FYVE/PHD zinc finger"/>
    <property type="match status" value="1"/>
</dbReference>
<evidence type="ECO:0000313" key="9">
    <source>
        <dbReference type="Proteomes" id="UP000027135"/>
    </source>
</evidence>
<organism evidence="8 9">
    <name type="scientific">Zootermopsis nevadensis</name>
    <name type="common">Dampwood termite</name>
    <dbReference type="NCBI Taxonomy" id="136037"/>
    <lineage>
        <taxon>Eukaryota</taxon>
        <taxon>Metazoa</taxon>
        <taxon>Ecdysozoa</taxon>
        <taxon>Arthropoda</taxon>
        <taxon>Hexapoda</taxon>
        <taxon>Insecta</taxon>
        <taxon>Pterygota</taxon>
        <taxon>Neoptera</taxon>
        <taxon>Polyneoptera</taxon>
        <taxon>Dictyoptera</taxon>
        <taxon>Blattodea</taxon>
        <taxon>Blattoidea</taxon>
        <taxon>Termitoidae</taxon>
        <taxon>Termopsidae</taxon>
        <taxon>Zootermopsis</taxon>
    </lineage>
</organism>
<dbReference type="STRING" id="136037.A0A067R4I6"/>
<dbReference type="GO" id="GO:0005634">
    <property type="term" value="C:nucleus"/>
    <property type="evidence" value="ECO:0007669"/>
    <property type="project" value="UniProtKB-SubCell"/>
</dbReference>
<gene>
    <name evidence="8" type="ORF">L798_07167</name>
</gene>
<dbReference type="OMA" id="RPMIECT"/>
<dbReference type="CDD" id="cd15546">
    <property type="entry name" value="PHD_PHF13_like"/>
    <property type="match status" value="1"/>
</dbReference>
<feature type="region of interest" description="Disordered" evidence="6">
    <location>
        <begin position="1"/>
        <end position="30"/>
    </location>
</feature>
<keyword evidence="9" id="KW-1185">Reference proteome</keyword>
<evidence type="ECO:0000256" key="4">
    <source>
        <dbReference type="ARBA" id="ARBA00022833"/>
    </source>
</evidence>
<dbReference type="InterPro" id="IPR001965">
    <property type="entry name" value="Znf_PHD"/>
</dbReference>
<dbReference type="InterPro" id="IPR011011">
    <property type="entry name" value="Znf_FYVE_PHD"/>
</dbReference>
<protein>
    <submittedName>
        <fullName evidence="8">PHD finger protein 13</fullName>
    </submittedName>
</protein>
<keyword evidence="3" id="KW-0863">Zinc-finger</keyword>